<sequence>MMPAGSGRCWSSCYSSSRCSSPTRTAGVCGPWAALSGHGPRGPGSWAPAATDLARARLLPTTAARPPWTPATTACSSPPTLSSSTTSTHRTSAPSIAITATIMIITRSCL</sequence>
<reference evidence="2 3" key="1">
    <citation type="journal article" date="2010" name="Nature">
        <title>Genome sequencing and analysis of the model grass Brachypodium distachyon.</title>
        <authorList>
            <consortium name="International Brachypodium Initiative"/>
        </authorList>
    </citation>
    <scope>NUCLEOTIDE SEQUENCE [LARGE SCALE GENOMIC DNA]</scope>
    <source>
        <strain evidence="2 3">Bd21</strain>
    </source>
</reference>
<proteinExistence type="predicted"/>
<keyword evidence="4" id="KW-1185">Reference proteome</keyword>
<dbReference type="Gramene" id="PNT67010">
    <property type="protein sequence ID" value="PNT67010"/>
    <property type="gene ID" value="BRADI_3g19582v3"/>
</dbReference>
<dbReference type="EMBL" id="CM000882">
    <property type="protein sequence ID" value="PNT67010.1"/>
    <property type="molecule type" value="Genomic_DNA"/>
</dbReference>
<organism evidence="2">
    <name type="scientific">Brachypodium distachyon</name>
    <name type="common">Purple false brome</name>
    <name type="synonym">Trachynia distachya</name>
    <dbReference type="NCBI Taxonomy" id="15368"/>
    <lineage>
        <taxon>Eukaryota</taxon>
        <taxon>Viridiplantae</taxon>
        <taxon>Streptophyta</taxon>
        <taxon>Embryophyta</taxon>
        <taxon>Tracheophyta</taxon>
        <taxon>Spermatophyta</taxon>
        <taxon>Magnoliopsida</taxon>
        <taxon>Liliopsida</taxon>
        <taxon>Poales</taxon>
        <taxon>Poaceae</taxon>
        <taxon>BOP clade</taxon>
        <taxon>Pooideae</taxon>
        <taxon>Stipodae</taxon>
        <taxon>Brachypodieae</taxon>
        <taxon>Brachypodium</taxon>
    </lineage>
</organism>
<dbReference type="InParanoid" id="A0A2K2CYB4"/>
<accession>A0A2K2CYB4</accession>
<evidence type="ECO:0000313" key="4">
    <source>
        <dbReference type="Proteomes" id="UP000008810"/>
    </source>
</evidence>
<feature type="region of interest" description="Disordered" evidence="1">
    <location>
        <begin position="62"/>
        <end position="92"/>
    </location>
</feature>
<protein>
    <submittedName>
        <fullName evidence="2 3">Uncharacterized protein</fullName>
    </submittedName>
</protein>
<reference evidence="2" key="2">
    <citation type="submission" date="2017-06" db="EMBL/GenBank/DDBJ databases">
        <title>WGS assembly of Brachypodium distachyon.</title>
        <authorList>
            <consortium name="The International Brachypodium Initiative"/>
            <person name="Lucas S."/>
            <person name="Harmon-Smith M."/>
            <person name="Lail K."/>
            <person name="Tice H."/>
            <person name="Grimwood J."/>
            <person name="Bruce D."/>
            <person name="Barry K."/>
            <person name="Shu S."/>
            <person name="Lindquist E."/>
            <person name="Wang M."/>
            <person name="Pitluck S."/>
            <person name="Vogel J.P."/>
            <person name="Garvin D.F."/>
            <person name="Mockler T.C."/>
            <person name="Schmutz J."/>
            <person name="Rokhsar D."/>
            <person name="Bevan M.W."/>
        </authorList>
    </citation>
    <scope>NUCLEOTIDE SEQUENCE</scope>
    <source>
        <strain evidence="2">Bd21</strain>
    </source>
</reference>
<evidence type="ECO:0000256" key="1">
    <source>
        <dbReference type="SAM" id="MobiDB-lite"/>
    </source>
</evidence>
<dbReference type="Proteomes" id="UP000008810">
    <property type="component" value="Chromosome 3"/>
</dbReference>
<evidence type="ECO:0000313" key="3">
    <source>
        <dbReference type="EnsemblPlants" id="PNT67010"/>
    </source>
</evidence>
<evidence type="ECO:0000313" key="2">
    <source>
        <dbReference type="EMBL" id="PNT67010.1"/>
    </source>
</evidence>
<dbReference type="AlphaFoldDB" id="A0A2K2CYB4"/>
<name>A0A2K2CYB4_BRADI</name>
<dbReference type="EnsemblPlants" id="PNT67010">
    <property type="protein sequence ID" value="PNT67010"/>
    <property type="gene ID" value="BRADI_3g19582v3"/>
</dbReference>
<gene>
    <name evidence="2" type="ORF">BRADI_3g19582v3</name>
</gene>
<reference evidence="3" key="3">
    <citation type="submission" date="2018-08" db="UniProtKB">
        <authorList>
            <consortium name="EnsemblPlants"/>
        </authorList>
    </citation>
    <scope>IDENTIFICATION</scope>
    <source>
        <strain evidence="3">cv. Bd21</strain>
    </source>
</reference>